<protein>
    <submittedName>
        <fullName evidence="1">Type II toxin-antitoxin system RelE/ParE family toxin</fullName>
    </submittedName>
</protein>
<dbReference type="Proteomes" id="UP000559809">
    <property type="component" value="Unassembled WGS sequence"/>
</dbReference>
<sequence>MNRVFKLRHFVRWMRKTELTDAMLCQAVHEMSQGLIDADLGAGVVKKRIATPGRGKSGGMRTLVATNKGDRWFFMFGFPKNERANISDAEKEALQELAHDYLSKTAVELTALVSDGALQEICHEHDPKNTST</sequence>
<gene>
    <name evidence="1" type="ORF">H0A72_00050</name>
</gene>
<evidence type="ECO:0000313" key="2">
    <source>
        <dbReference type="Proteomes" id="UP000559809"/>
    </source>
</evidence>
<dbReference type="EMBL" id="JACCEM010000001">
    <property type="protein sequence ID" value="NYT47695.1"/>
    <property type="molecule type" value="Genomic_DNA"/>
</dbReference>
<accession>A0A853FPM4</accession>
<dbReference type="AlphaFoldDB" id="A0A853FPM4"/>
<name>A0A853FPM4_9BURK</name>
<organism evidence="1 2">
    <name type="scientific">Parapusillimonas granuli</name>
    <dbReference type="NCBI Taxonomy" id="380911"/>
    <lineage>
        <taxon>Bacteria</taxon>
        <taxon>Pseudomonadati</taxon>
        <taxon>Pseudomonadota</taxon>
        <taxon>Betaproteobacteria</taxon>
        <taxon>Burkholderiales</taxon>
        <taxon>Alcaligenaceae</taxon>
        <taxon>Parapusillimonas</taxon>
    </lineage>
</organism>
<comment type="caution">
    <text evidence="1">The sequence shown here is derived from an EMBL/GenBank/DDBJ whole genome shotgun (WGS) entry which is preliminary data.</text>
</comment>
<evidence type="ECO:0000313" key="1">
    <source>
        <dbReference type="EMBL" id="NYT47695.1"/>
    </source>
</evidence>
<reference evidence="1 2" key="1">
    <citation type="submission" date="2020-07" db="EMBL/GenBank/DDBJ databases">
        <title>Taxonomic revisions and descriptions of new bacterial species based on genomic comparisons in the high-G+C-content subgroup of the family Alcaligenaceae.</title>
        <authorList>
            <person name="Szabo A."/>
            <person name="Felfoldi T."/>
        </authorList>
    </citation>
    <scope>NUCLEOTIDE SEQUENCE [LARGE SCALE GENOMIC DNA]</scope>
    <source>
        <strain evidence="1 2">LMG 24012</strain>
    </source>
</reference>
<keyword evidence="2" id="KW-1185">Reference proteome</keyword>
<proteinExistence type="predicted"/>
<dbReference type="PIRSF" id="PIRSF018634">
    <property type="entry name" value="UCP018634"/>
    <property type="match status" value="1"/>
</dbReference>
<dbReference type="InterPro" id="IPR009387">
    <property type="entry name" value="HigB-2"/>
</dbReference>
<dbReference type="Pfam" id="PF06296">
    <property type="entry name" value="RelE"/>
    <property type="match status" value="1"/>
</dbReference>
<dbReference type="RefSeq" id="WP_180152746.1">
    <property type="nucleotide sequence ID" value="NZ_JACCEM010000001.1"/>
</dbReference>